<dbReference type="RefSeq" id="WP_184675570.1">
    <property type="nucleotide sequence ID" value="NZ_JACHGY010000001.1"/>
</dbReference>
<name>A0A7X0H3B0_9BACT</name>
<keyword evidence="4 8" id="KW-0812">Transmembrane</keyword>
<evidence type="ECO:0000256" key="6">
    <source>
        <dbReference type="ARBA" id="ARBA00023136"/>
    </source>
</evidence>
<keyword evidence="5 8" id="KW-1133">Transmembrane helix</keyword>
<dbReference type="PANTHER" id="PTHR34583:SF2">
    <property type="entry name" value="ANTIPORTER SUBUNIT MNHC2-RELATED"/>
    <property type="match status" value="1"/>
</dbReference>
<comment type="similarity">
    <text evidence="2">Belongs to the CPA3 antiporters (TC 2.A.63) subunit C family.</text>
</comment>
<dbReference type="InterPro" id="IPR039428">
    <property type="entry name" value="NUOK/Mnh_C1-like"/>
</dbReference>
<dbReference type="InterPro" id="IPR050601">
    <property type="entry name" value="CPA3_antiporter_subunitC"/>
</dbReference>
<keyword evidence="10" id="KW-1185">Reference proteome</keyword>
<proteinExistence type="inferred from homology"/>
<dbReference type="GO" id="GO:0005886">
    <property type="term" value="C:plasma membrane"/>
    <property type="evidence" value="ECO:0007669"/>
    <property type="project" value="UniProtKB-SubCell"/>
</dbReference>
<keyword evidence="3" id="KW-1003">Cell membrane</keyword>
<dbReference type="EMBL" id="JACHGY010000001">
    <property type="protein sequence ID" value="MBB6428435.1"/>
    <property type="molecule type" value="Genomic_DNA"/>
</dbReference>
<dbReference type="Gene3D" id="1.10.287.3510">
    <property type="match status" value="1"/>
</dbReference>
<evidence type="ECO:0000256" key="4">
    <source>
        <dbReference type="ARBA" id="ARBA00022692"/>
    </source>
</evidence>
<feature type="transmembrane region" description="Helical" evidence="8">
    <location>
        <begin position="91"/>
        <end position="113"/>
    </location>
</feature>
<evidence type="ECO:0000256" key="7">
    <source>
        <dbReference type="SAM" id="MobiDB-lite"/>
    </source>
</evidence>
<evidence type="ECO:0000256" key="8">
    <source>
        <dbReference type="SAM" id="Phobius"/>
    </source>
</evidence>
<gene>
    <name evidence="9" type="ORF">HNQ40_000241</name>
</gene>
<comment type="caution">
    <text evidence="9">The sequence shown here is derived from an EMBL/GenBank/DDBJ whole genome shotgun (WGS) entry which is preliminary data.</text>
</comment>
<dbReference type="Proteomes" id="UP000541810">
    <property type="component" value="Unassembled WGS sequence"/>
</dbReference>
<dbReference type="PANTHER" id="PTHR34583">
    <property type="entry name" value="ANTIPORTER SUBUNIT MNHC2-RELATED"/>
    <property type="match status" value="1"/>
</dbReference>
<feature type="region of interest" description="Disordered" evidence="7">
    <location>
        <begin position="126"/>
        <end position="147"/>
    </location>
</feature>
<evidence type="ECO:0000256" key="5">
    <source>
        <dbReference type="ARBA" id="ARBA00022989"/>
    </source>
</evidence>
<feature type="compositionally biased region" description="Low complexity" evidence="7">
    <location>
        <begin position="137"/>
        <end position="147"/>
    </location>
</feature>
<evidence type="ECO:0000256" key="3">
    <source>
        <dbReference type="ARBA" id="ARBA00022475"/>
    </source>
</evidence>
<keyword evidence="6 8" id="KW-0472">Membrane</keyword>
<dbReference type="AlphaFoldDB" id="A0A7X0H3B0"/>
<evidence type="ECO:0000313" key="9">
    <source>
        <dbReference type="EMBL" id="MBB6428435.1"/>
    </source>
</evidence>
<comment type="subcellular location">
    <subcellularLocation>
        <location evidence="1">Cell membrane</location>
        <topology evidence="1">Multi-pass membrane protein</topology>
    </subcellularLocation>
</comment>
<evidence type="ECO:0000313" key="10">
    <source>
        <dbReference type="Proteomes" id="UP000541810"/>
    </source>
</evidence>
<dbReference type="Pfam" id="PF00420">
    <property type="entry name" value="Oxidored_q2"/>
    <property type="match status" value="1"/>
</dbReference>
<protein>
    <submittedName>
        <fullName evidence="9">Multicomponent Na+:H+ antiporter subunit C</fullName>
    </submittedName>
</protein>
<evidence type="ECO:0000256" key="1">
    <source>
        <dbReference type="ARBA" id="ARBA00004651"/>
    </source>
</evidence>
<organism evidence="9 10">
    <name type="scientific">Algisphaera agarilytica</name>
    <dbReference type="NCBI Taxonomy" id="1385975"/>
    <lineage>
        <taxon>Bacteria</taxon>
        <taxon>Pseudomonadati</taxon>
        <taxon>Planctomycetota</taxon>
        <taxon>Phycisphaerae</taxon>
        <taxon>Phycisphaerales</taxon>
        <taxon>Phycisphaeraceae</taxon>
        <taxon>Algisphaera</taxon>
    </lineage>
</organism>
<evidence type="ECO:0000256" key="2">
    <source>
        <dbReference type="ARBA" id="ARBA00010388"/>
    </source>
</evidence>
<accession>A0A7X0H3B0</accession>
<reference evidence="9 10" key="1">
    <citation type="submission" date="2020-08" db="EMBL/GenBank/DDBJ databases">
        <title>Genomic Encyclopedia of Type Strains, Phase IV (KMG-IV): sequencing the most valuable type-strain genomes for metagenomic binning, comparative biology and taxonomic classification.</title>
        <authorList>
            <person name="Goeker M."/>
        </authorList>
    </citation>
    <scope>NUCLEOTIDE SEQUENCE [LARGE SCALE GENOMIC DNA]</scope>
    <source>
        <strain evidence="9 10">DSM 103725</strain>
    </source>
</reference>
<sequence length="147" mass="14788">MTFVLAACVAVCFGVSVYLLLGRDLKGVAMGVFLIGHAANMSILAMSGSPVPTEQEITSGVAIAELKEAPLSAYDTPSPALGGMVDPLPQALILTAIVIGFAVMGFLLTLLVITARSAGTLELGELAKDDDAEEPTADATAAPGGAA</sequence>